<name>A0ABW2YT77_9SPHI</name>
<dbReference type="RefSeq" id="WP_377097307.1">
    <property type="nucleotide sequence ID" value="NZ_JBHTHU010000001.1"/>
</dbReference>
<keyword evidence="2" id="KW-1185">Reference proteome</keyword>
<dbReference type="EMBL" id="JBHTHU010000001">
    <property type="protein sequence ID" value="MFD0749175.1"/>
    <property type="molecule type" value="Genomic_DNA"/>
</dbReference>
<evidence type="ECO:0008006" key="3">
    <source>
        <dbReference type="Google" id="ProtNLM"/>
    </source>
</evidence>
<accession>A0ABW2YT77</accession>
<protein>
    <recommendedName>
        <fullName evidence="3">PD-(D/E)XK nuclease superfamily protein</fullName>
    </recommendedName>
</protein>
<organism evidence="1 2">
    <name type="scientific">Mucilaginibacter calamicampi</name>
    <dbReference type="NCBI Taxonomy" id="1302352"/>
    <lineage>
        <taxon>Bacteria</taxon>
        <taxon>Pseudomonadati</taxon>
        <taxon>Bacteroidota</taxon>
        <taxon>Sphingobacteriia</taxon>
        <taxon>Sphingobacteriales</taxon>
        <taxon>Sphingobacteriaceae</taxon>
        <taxon>Mucilaginibacter</taxon>
    </lineage>
</organism>
<comment type="caution">
    <text evidence="1">The sequence shown here is derived from an EMBL/GenBank/DDBJ whole genome shotgun (WGS) entry which is preliminary data.</text>
</comment>
<sequence length="320" mass="35535">MPYLTKSRFQTGMECPTKLYYQSNAEKYTNTKTEDQFLEALALGGFQVGALARAYHPEGVLIAEESNEGAVNKTNELLAQENCTLFEAAILAGDFLVKIDILVKKGDNIQLIEVKAKSFNSDEDSFSTNKGQIRSAWKPYLTDVAFQVMVLQTAFPQFHVSAYLMLADKTKKATVDGLNQQFKISKTEGRVTIVQKHALTPDDLGDRVLIKVPVSAEVEILLNEAFELGGTVYTLSSYAESLATDLKSGKKRFTSIGKHCLQCEFQTDGDHLSSGFIECWSGQTGLSAEQLMQPLLFELWRGSLGSKDILTPLFNRKIIF</sequence>
<reference evidence="2" key="1">
    <citation type="journal article" date="2019" name="Int. J. Syst. Evol. Microbiol.">
        <title>The Global Catalogue of Microorganisms (GCM) 10K type strain sequencing project: providing services to taxonomists for standard genome sequencing and annotation.</title>
        <authorList>
            <consortium name="The Broad Institute Genomics Platform"/>
            <consortium name="The Broad Institute Genome Sequencing Center for Infectious Disease"/>
            <person name="Wu L."/>
            <person name="Ma J."/>
        </authorList>
    </citation>
    <scope>NUCLEOTIDE SEQUENCE [LARGE SCALE GENOMIC DNA]</scope>
    <source>
        <strain evidence="2">CCUG 63418</strain>
    </source>
</reference>
<gene>
    <name evidence="1" type="ORF">ACFQZS_03415</name>
</gene>
<evidence type="ECO:0000313" key="2">
    <source>
        <dbReference type="Proteomes" id="UP001596958"/>
    </source>
</evidence>
<dbReference type="Proteomes" id="UP001596958">
    <property type="component" value="Unassembled WGS sequence"/>
</dbReference>
<proteinExistence type="predicted"/>
<evidence type="ECO:0000313" key="1">
    <source>
        <dbReference type="EMBL" id="MFD0749175.1"/>
    </source>
</evidence>